<evidence type="ECO:0000313" key="4">
    <source>
        <dbReference type="Proteomes" id="UP000694251"/>
    </source>
</evidence>
<dbReference type="Proteomes" id="UP000694251">
    <property type="component" value="Chromosome 8"/>
</dbReference>
<feature type="region of interest" description="Disordered" evidence="1">
    <location>
        <begin position="207"/>
        <end position="226"/>
    </location>
</feature>
<sequence length="392" mass="45243">MASSDVLPRFFTVFLSQYSSESMMRFFSVIPRSYYQHLPRRLPKTAILVGTGGRFWKVAMTSRREQVYFDQGWGNFVADNELKDGEFLTFVFDGHRSYEVSIYGRGDCKETRAVIQVEEISDDDTEDYSVSLHSLNNVSLHSLNNVSLHSLDNDSLQADVEIESDSLKADVEIESDSLEVDVEIESDSDYSPENPDTASISVESVEVVNPRTSRQRSYKKKTIENPTTSRQRCYKKKTIENPTTSMTSRERSYKKKKTIENPTTSMTRRQRSHKKKQTIENPELYLDDPNNICFETWLKLRKSELLVEARFVKDYSLKFGDKVDYIDGYGKLTATMTKWADQRICIKKWSKICDRNSLTENDSILCEVLRNEDKVVYAIKIHIFRDAAAASN</sequence>
<dbReference type="InterPro" id="IPR050655">
    <property type="entry name" value="Plant_B3_domain"/>
</dbReference>
<dbReference type="Pfam" id="PF02362">
    <property type="entry name" value="B3"/>
    <property type="match status" value="1"/>
</dbReference>
<dbReference type="GO" id="GO:0003677">
    <property type="term" value="F:DNA binding"/>
    <property type="evidence" value="ECO:0007669"/>
    <property type="project" value="InterPro"/>
</dbReference>
<dbReference type="EMBL" id="JAEFBJ010000008">
    <property type="protein sequence ID" value="KAG7581551.1"/>
    <property type="molecule type" value="Genomic_DNA"/>
</dbReference>
<dbReference type="PROSITE" id="PS50863">
    <property type="entry name" value="B3"/>
    <property type="match status" value="1"/>
</dbReference>
<accession>A0A8T2BC40</accession>
<dbReference type="InterPro" id="IPR003340">
    <property type="entry name" value="B3_DNA-bd"/>
</dbReference>
<protein>
    <submittedName>
        <fullName evidence="3">B3 DNA binding domain</fullName>
    </submittedName>
</protein>
<name>A0A8T2BC40_ARASU</name>
<proteinExistence type="predicted"/>
<organism evidence="3 4">
    <name type="scientific">Arabidopsis suecica</name>
    <name type="common">Swedish thale-cress</name>
    <name type="synonym">Cardaminopsis suecica</name>
    <dbReference type="NCBI Taxonomy" id="45249"/>
    <lineage>
        <taxon>Eukaryota</taxon>
        <taxon>Viridiplantae</taxon>
        <taxon>Streptophyta</taxon>
        <taxon>Embryophyta</taxon>
        <taxon>Tracheophyta</taxon>
        <taxon>Spermatophyta</taxon>
        <taxon>Magnoliopsida</taxon>
        <taxon>eudicotyledons</taxon>
        <taxon>Gunneridae</taxon>
        <taxon>Pentapetalae</taxon>
        <taxon>rosids</taxon>
        <taxon>malvids</taxon>
        <taxon>Brassicales</taxon>
        <taxon>Brassicaceae</taxon>
        <taxon>Camelineae</taxon>
        <taxon>Arabidopsis</taxon>
    </lineage>
</organism>
<dbReference type="PANTHER" id="PTHR31920:SF54">
    <property type="entry name" value="B3 DOMAIN-CONTAINING PROTEIN REM21"/>
    <property type="match status" value="1"/>
</dbReference>
<dbReference type="CDD" id="cd10017">
    <property type="entry name" value="B3_DNA"/>
    <property type="match status" value="1"/>
</dbReference>
<reference evidence="3 4" key="1">
    <citation type="submission" date="2020-12" db="EMBL/GenBank/DDBJ databases">
        <title>Concerted genomic and epigenomic changes stabilize Arabidopsis allopolyploids.</title>
        <authorList>
            <person name="Chen Z."/>
        </authorList>
    </citation>
    <scope>NUCLEOTIDE SEQUENCE [LARGE SCALE GENOMIC DNA]</scope>
    <source>
        <strain evidence="3">As9502</strain>
        <tissue evidence="3">Leaf</tissue>
    </source>
</reference>
<dbReference type="AlphaFoldDB" id="A0A8T2BC40"/>
<evidence type="ECO:0000259" key="2">
    <source>
        <dbReference type="PROSITE" id="PS50863"/>
    </source>
</evidence>
<dbReference type="OrthoDB" id="1094641at2759"/>
<dbReference type="SMART" id="SM01019">
    <property type="entry name" value="B3"/>
    <property type="match status" value="2"/>
</dbReference>
<evidence type="ECO:0000313" key="3">
    <source>
        <dbReference type="EMBL" id="KAG7581551.1"/>
    </source>
</evidence>
<comment type="caution">
    <text evidence="3">The sequence shown here is derived from an EMBL/GenBank/DDBJ whole genome shotgun (WGS) entry which is preliminary data.</text>
</comment>
<feature type="domain" description="TF-B3" evidence="2">
    <location>
        <begin position="13"/>
        <end position="106"/>
    </location>
</feature>
<dbReference type="PANTHER" id="PTHR31920">
    <property type="entry name" value="B3 DOMAIN-CONTAINING"/>
    <property type="match status" value="1"/>
</dbReference>
<gene>
    <name evidence="3" type="ORF">ISN44_As08g012190</name>
</gene>
<keyword evidence="4" id="KW-1185">Reference proteome</keyword>
<evidence type="ECO:0000256" key="1">
    <source>
        <dbReference type="SAM" id="MobiDB-lite"/>
    </source>
</evidence>